<dbReference type="EMBL" id="BLKM01000518">
    <property type="protein sequence ID" value="GFG34987.1"/>
    <property type="molecule type" value="Genomic_DNA"/>
</dbReference>
<dbReference type="InterPro" id="IPR001148">
    <property type="entry name" value="CA_dom"/>
</dbReference>
<dbReference type="GO" id="GO:0004089">
    <property type="term" value="F:carbonate dehydratase activity"/>
    <property type="evidence" value="ECO:0007669"/>
    <property type="project" value="InterPro"/>
</dbReference>
<comment type="similarity">
    <text evidence="1">Belongs to the alpha-carbonic anhydrase family.</text>
</comment>
<dbReference type="Pfam" id="PF00194">
    <property type="entry name" value="Carb_anhydrase"/>
    <property type="match status" value="1"/>
</dbReference>
<comment type="caution">
    <text evidence="3">The sequence shown here is derived from an EMBL/GenBank/DDBJ whole genome shotgun (WGS) entry which is preliminary data.</text>
</comment>
<gene>
    <name evidence="3" type="ORF">Cfor_01092</name>
</gene>
<accession>A0A6L2PZ41</accession>
<dbReference type="PANTHER" id="PTHR18952">
    <property type="entry name" value="CARBONIC ANHYDRASE"/>
    <property type="match status" value="1"/>
</dbReference>
<dbReference type="InParanoid" id="A0A6L2PZ41"/>
<dbReference type="InterPro" id="IPR036398">
    <property type="entry name" value="CA_dom_sf"/>
</dbReference>
<evidence type="ECO:0000313" key="3">
    <source>
        <dbReference type="EMBL" id="GFG34987.1"/>
    </source>
</evidence>
<dbReference type="GO" id="GO:0006730">
    <property type="term" value="P:one-carbon metabolic process"/>
    <property type="evidence" value="ECO:0007669"/>
    <property type="project" value="TreeGrafter"/>
</dbReference>
<dbReference type="PANTHER" id="PTHR18952:SF208">
    <property type="entry name" value="CARBONIC ANHYDRASE XA-RELATED"/>
    <property type="match status" value="1"/>
</dbReference>
<feature type="non-terminal residue" evidence="3">
    <location>
        <position position="1"/>
    </location>
</feature>
<dbReference type="GO" id="GO:0008270">
    <property type="term" value="F:zinc ion binding"/>
    <property type="evidence" value="ECO:0007669"/>
    <property type="project" value="InterPro"/>
</dbReference>
<sequence>PAFWGLINPEWSLCNKGRRQSPVNLEPSKLLFDPNLRLLHIDKHRVSGSISNTGHSVMFTVDNSTRHHINVSGGPLSYKYQFQEIHVHYGTQDDRGSEHSINGYAFPAE</sequence>
<dbReference type="AlphaFoldDB" id="A0A6L2PZ41"/>
<dbReference type="SUPFAM" id="SSF51069">
    <property type="entry name" value="Carbonic anhydrase"/>
    <property type="match status" value="1"/>
</dbReference>
<protein>
    <recommendedName>
        <fullName evidence="2">Alpha-carbonic anhydrase domain-containing protein</fullName>
    </recommendedName>
</protein>
<reference evidence="4" key="1">
    <citation type="submission" date="2020-01" db="EMBL/GenBank/DDBJ databases">
        <title>Draft genome sequence of the Termite Coptotermes fromosanus.</title>
        <authorList>
            <person name="Itakura S."/>
            <person name="Yosikawa Y."/>
            <person name="Umezawa K."/>
        </authorList>
    </citation>
    <scope>NUCLEOTIDE SEQUENCE [LARGE SCALE GENOMIC DNA]</scope>
</reference>
<name>A0A6L2PZ41_COPFO</name>
<evidence type="ECO:0000313" key="4">
    <source>
        <dbReference type="Proteomes" id="UP000502823"/>
    </source>
</evidence>
<organism evidence="3 4">
    <name type="scientific">Coptotermes formosanus</name>
    <name type="common">Formosan subterranean termite</name>
    <dbReference type="NCBI Taxonomy" id="36987"/>
    <lineage>
        <taxon>Eukaryota</taxon>
        <taxon>Metazoa</taxon>
        <taxon>Ecdysozoa</taxon>
        <taxon>Arthropoda</taxon>
        <taxon>Hexapoda</taxon>
        <taxon>Insecta</taxon>
        <taxon>Pterygota</taxon>
        <taxon>Neoptera</taxon>
        <taxon>Polyneoptera</taxon>
        <taxon>Dictyoptera</taxon>
        <taxon>Blattodea</taxon>
        <taxon>Blattoidea</taxon>
        <taxon>Termitoidae</taxon>
        <taxon>Rhinotermitidae</taxon>
        <taxon>Coptotermes</taxon>
    </lineage>
</organism>
<dbReference type="InterPro" id="IPR023561">
    <property type="entry name" value="Carbonic_anhydrase_a-class"/>
</dbReference>
<keyword evidence="4" id="KW-1185">Reference proteome</keyword>
<dbReference type="Gene3D" id="3.10.200.10">
    <property type="entry name" value="Alpha carbonic anhydrase"/>
    <property type="match status" value="1"/>
</dbReference>
<dbReference type="SMART" id="SM01057">
    <property type="entry name" value="Carb_anhydrase"/>
    <property type="match status" value="1"/>
</dbReference>
<dbReference type="PROSITE" id="PS51144">
    <property type="entry name" value="ALPHA_CA_2"/>
    <property type="match status" value="1"/>
</dbReference>
<feature type="domain" description="Alpha-carbonic anhydrase" evidence="2">
    <location>
        <begin position="1"/>
        <end position="109"/>
    </location>
</feature>
<feature type="non-terminal residue" evidence="3">
    <location>
        <position position="109"/>
    </location>
</feature>
<dbReference type="OrthoDB" id="5978072at2759"/>
<evidence type="ECO:0000256" key="1">
    <source>
        <dbReference type="ARBA" id="ARBA00010718"/>
    </source>
</evidence>
<proteinExistence type="inferred from homology"/>
<dbReference type="Proteomes" id="UP000502823">
    <property type="component" value="Unassembled WGS sequence"/>
</dbReference>
<evidence type="ECO:0000259" key="2">
    <source>
        <dbReference type="PROSITE" id="PS51144"/>
    </source>
</evidence>